<name>A0A8J2ZPR8_9BACI</name>
<reference evidence="2" key="1">
    <citation type="journal article" date="2014" name="Int. J. Syst. Evol. Microbiol.">
        <title>Complete genome sequence of Corynebacterium casei LMG S-19264T (=DSM 44701T), isolated from a smear-ripened cheese.</title>
        <authorList>
            <consortium name="US DOE Joint Genome Institute (JGI-PGF)"/>
            <person name="Walter F."/>
            <person name="Albersmeier A."/>
            <person name="Kalinowski J."/>
            <person name="Ruckert C."/>
        </authorList>
    </citation>
    <scope>NUCLEOTIDE SEQUENCE</scope>
    <source>
        <strain evidence="2">CGMCC 1.12360</strain>
    </source>
</reference>
<reference evidence="2" key="2">
    <citation type="submission" date="2020-09" db="EMBL/GenBank/DDBJ databases">
        <authorList>
            <person name="Sun Q."/>
            <person name="Zhou Y."/>
        </authorList>
    </citation>
    <scope>NUCLEOTIDE SEQUENCE</scope>
    <source>
        <strain evidence="2">CGMCC 1.12360</strain>
    </source>
</reference>
<evidence type="ECO:0000313" key="3">
    <source>
        <dbReference type="Proteomes" id="UP000602050"/>
    </source>
</evidence>
<evidence type="ECO:0000256" key="1">
    <source>
        <dbReference type="SAM" id="MobiDB-lite"/>
    </source>
</evidence>
<evidence type="ECO:0000313" key="2">
    <source>
        <dbReference type="EMBL" id="GGH71299.1"/>
    </source>
</evidence>
<protein>
    <submittedName>
        <fullName evidence="2">Uncharacterized protein</fullName>
    </submittedName>
</protein>
<organism evidence="2 3">
    <name type="scientific">Compostibacillus humi</name>
    <dbReference type="NCBI Taxonomy" id="1245525"/>
    <lineage>
        <taxon>Bacteria</taxon>
        <taxon>Bacillati</taxon>
        <taxon>Bacillota</taxon>
        <taxon>Bacilli</taxon>
        <taxon>Bacillales</taxon>
        <taxon>Bacillaceae</taxon>
        <taxon>Compostibacillus</taxon>
    </lineage>
</organism>
<proteinExistence type="predicted"/>
<dbReference type="Proteomes" id="UP000602050">
    <property type="component" value="Unassembled WGS sequence"/>
</dbReference>
<sequence length="45" mass="5178">MQENAEKLVEALNIRLGALESARTAENGEKPLEKTREKLNFSEYR</sequence>
<feature type="region of interest" description="Disordered" evidence="1">
    <location>
        <begin position="23"/>
        <end position="45"/>
    </location>
</feature>
<dbReference type="EMBL" id="BMEV01000009">
    <property type="protein sequence ID" value="GGH71299.1"/>
    <property type="molecule type" value="Genomic_DNA"/>
</dbReference>
<accession>A0A8J2ZPR8</accession>
<dbReference type="AlphaFoldDB" id="A0A8J2ZPR8"/>
<comment type="caution">
    <text evidence="2">The sequence shown here is derived from an EMBL/GenBank/DDBJ whole genome shotgun (WGS) entry which is preliminary data.</text>
</comment>
<gene>
    <name evidence="2" type="ORF">GCM10010978_07090</name>
</gene>
<keyword evidence="3" id="KW-1185">Reference proteome</keyword>
<feature type="compositionally biased region" description="Basic and acidic residues" evidence="1">
    <location>
        <begin position="26"/>
        <end position="45"/>
    </location>
</feature>